<name>A0A061SMM0_9RHOB</name>
<evidence type="ECO:0000259" key="1">
    <source>
        <dbReference type="Pfam" id="PF12697"/>
    </source>
</evidence>
<dbReference type="GO" id="GO:0046464">
    <property type="term" value="P:acylglycerol catabolic process"/>
    <property type="evidence" value="ECO:0007669"/>
    <property type="project" value="TreeGrafter"/>
</dbReference>
<comment type="caution">
    <text evidence="2">The sequence shown here is derived from an EMBL/GenBank/DDBJ whole genome shotgun (WGS) entry which is preliminary data.</text>
</comment>
<dbReference type="Proteomes" id="UP000027337">
    <property type="component" value="Unassembled WGS sequence"/>
</dbReference>
<dbReference type="RefSeq" id="WP_037908207.1">
    <property type="nucleotide sequence ID" value="NZ_JEMU01000008.1"/>
</dbReference>
<feature type="domain" description="AB hydrolase-1" evidence="1">
    <location>
        <begin position="23"/>
        <end position="265"/>
    </location>
</feature>
<dbReference type="eggNOG" id="COG0596">
    <property type="taxonomic scope" value="Bacteria"/>
</dbReference>
<keyword evidence="3" id="KW-1185">Reference proteome</keyword>
<reference evidence="2 3" key="1">
    <citation type="journal article" date="2014" name="Genome Announc.">
        <title>Draft Genome Sequences of Two Isolates of the Roseobacter Group, Sulfitobacter sp. Strains 3SOLIMAR09 and 1FIGIMAR09, from Harbors of Mallorca Island (Mediterranean Sea).</title>
        <authorList>
            <person name="Mas-Llado M."/>
            <person name="Pina-Villalonga J.M."/>
            <person name="Brunet-Galmes I."/>
            <person name="Nogales B."/>
            <person name="Bosch R."/>
        </authorList>
    </citation>
    <scope>NUCLEOTIDE SEQUENCE [LARGE SCALE GENOMIC DNA]</scope>
    <source>
        <strain evidence="2 3">1FIGIMAR09</strain>
    </source>
</reference>
<sequence length="274" mass="29601">MATFTTSDGLSLHYTDEGAGLPILCLAGLTRTGADFDYVMPHLSGHRVIRLDYRGRGGSDFDPNWQNYNLNVECRDVVELLDHLGLDKVALLGTSRGGLNAMVLAAVAKGRLLGAALNDVGPVLDPKGLELIMGYIGRNPSAKTHAEAAATMAALFTDFQNVPGSRWLEEAEKHYTQTESGLKITYDPALRNAVEAAAKADPVDLWPLFDALADLPIAAIRGANSNLLSAETLAEMHRRRPDMIVATVPDRGHVPFLDEPQAIAALHEWLGLLK</sequence>
<dbReference type="AlphaFoldDB" id="A0A061SMM0"/>
<dbReference type="InterPro" id="IPR029058">
    <property type="entry name" value="AB_hydrolase_fold"/>
</dbReference>
<dbReference type="Pfam" id="PF12697">
    <property type="entry name" value="Abhydrolase_6"/>
    <property type="match status" value="1"/>
</dbReference>
<dbReference type="PANTHER" id="PTHR43798:SF33">
    <property type="entry name" value="HYDROLASE, PUTATIVE (AFU_ORTHOLOGUE AFUA_2G14860)-RELATED"/>
    <property type="match status" value="1"/>
</dbReference>
<dbReference type="EMBL" id="JEMU01000008">
    <property type="protein sequence ID" value="KAJ02966.1"/>
    <property type="molecule type" value="Genomic_DNA"/>
</dbReference>
<dbReference type="SUPFAM" id="SSF53474">
    <property type="entry name" value="alpha/beta-Hydrolases"/>
    <property type="match status" value="1"/>
</dbReference>
<dbReference type="GO" id="GO:0047372">
    <property type="term" value="F:monoacylglycerol lipase activity"/>
    <property type="evidence" value="ECO:0007669"/>
    <property type="project" value="TreeGrafter"/>
</dbReference>
<protein>
    <submittedName>
        <fullName evidence="2">Hydrolase</fullName>
    </submittedName>
</protein>
<dbReference type="PANTHER" id="PTHR43798">
    <property type="entry name" value="MONOACYLGLYCEROL LIPASE"/>
    <property type="match status" value="1"/>
</dbReference>
<dbReference type="InterPro" id="IPR000073">
    <property type="entry name" value="AB_hydrolase_1"/>
</dbReference>
<dbReference type="GO" id="GO:0016020">
    <property type="term" value="C:membrane"/>
    <property type="evidence" value="ECO:0007669"/>
    <property type="project" value="TreeGrafter"/>
</dbReference>
<keyword evidence="2" id="KW-0378">Hydrolase</keyword>
<gene>
    <name evidence="2" type="ORF">PM02_10870</name>
</gene>
<evidence type="ECO:0000313" key="2">
    <source>
        <dbReference type="EMBL" id="KAJ02966.1"/>
    </source>
</evidence>
<dbReference type="STRING" id="83219.PM02_10870"/>
<dbReference type="Gene3D" id="3.40.50.1820">
    <property type="entry name" value="alpha/beta hydrolase"/>
    <property type="match status" value="1"/>
</dbReference>
<organism evidence="2 3">
    <name type="scientific">Sulfitobacter mediterraneus</name>
    <dbReference type="NCBI Taxonomy" id="83219"/>
    <lineage>
        <taxon>Bacteria</taxon>
        <taxon>Pseudomonadati</taxon>
        <taxon>Pseudomonadota</taxon>
        <taxon>Alphaproteobacteria</taxon>
        <taxon>Rhodobacterales</taxon>
        <taxon>Roseobacteraceae</taxon>
        <taxon>Sulfitobacter</taxon>
    </lineage>
</organism>
<accession>A0A061SMM0</accession>
<proteinExistence type="predicted"/>
<evidence type="ECO:0000313" key="3">
    <source>
        <dbReference type="Proteomes" id="UP000027337"/>
    </source>
</evidence>
<dbReference type="InterPro" id="IPR050266">
    <property type="entry name" value="AB_hydrolase_sf"/>
</dbReference>